<dbReference type="InterPro" id="IPR025110">
    <property type="entry name" value="AMP-bd_C"/>
</dbReference>
<dbReference type="InterPro" id="IPR045851">
    <property type="entry name" value="AMP-bd_C_sf"/>
</dbReference>
<name>A0ABN6T9L0_9BURK</name>
<dbReference type="SUPFAM" id="SSF56801">
    <property type="entry name" value="Acetyl-CoA synthetase-like"/>
    <property type="match status" value="1"/>
</dbReference>
<feature type="domain" description="AMP-dependent synthetase/ligase" evidence="1">
    <location>
        <begin position="129"/>
        <end position="280"/>
    </location>
</feature>
<dbReference type="Proteomes" id="UP001163336">
    <property type="component" value="Chromosome"/>
</dbReference>
<dbReference type="PROSITE" id="PS00012">
    <property type="entry name" value="PHOSPHOPANTETHEINE"/>
    <property type="match status" value="1"/>
</dbReference>
<dbReference type="PANTHER" id="PTHR43767:SF10">
    <property type="entry name" value="SURFACTIN SYNTHASE SUBUNIT 1"/>
    <property type="match status" value="1"/>
</dbReference>
<dbReference type="InterPro" id="IPR042099">
    <property type="entry name" value="ANL_N_sf"/>
</dbReference>
<dbReference type="InterPro" id="IPR006162">
    <property type="entry name" value="Ppantetheine_attach_site"/>
</dbReference>
<dbReference type="InterPro" id="IPR050237">
    <property type="entry name" value="ATP-dep_AMP-bd_enzyme"/>
</dbReference>
<proteinExistence type="predicted"/>
<evidence type="ECO:0000313" key="4">
    <source>
        <dbReference type="Proteomes" id="UP001163336"/>
    </source>
</evidence>
<sequence>MTGFAAGGTIVGPHCFLAIMTVHTVPDPHWWSHRPTLLRVLSDLLAGELALMRPGIARRPPPWPPELDLVADLGADSLELLGLATAMEQVLGIGCIGEERVLANPRLGAWLEAAASGLEQGGGTIRFRTSGSSGAPKDCSHLLADLWQETGALAALFADTRRIVSLVPSHHIYGFLFTVLLPRARGLDPAALLDLRGASPGAVARQLAPGDLVVGFPDFWRAFAPVAGTLPPRVFGVSSSAPCPDEVARVVTDAGLARLVQVYGSSETAGVGWRDSPDEDYRLFPYWKAGSDAGLIARRCADGGVRNFALQDRLAWSAPGRFRPLGRIDHAVQVGGVNVFPGYVAEVLRMHPLVEDAVVRAMRPDEGQRLKAYVVPRAGVPPEGNPEAAALRAELVAWMAERLSTPERPAAYSFGAALPRQASGKLSDWIIDA</sequence>
<gene>
    <name evidence="3" type="ORF">MasN3_24050</name>
</gene>
<dbReference type="Gene3D" id="3.40.50.12780">
    <property type="entry name" value="N-terminal domain of ligase-like"/>
    <property type="match status" value="1"/>
</dbReference>
<reference evidence="3" key="1">
    <citation type="submission" date="2022-11" db="EMBL/GenBank/DDBJ databases">
        <title>Isolation and characterization of PLA-degrading bacterium Massilia sp. from Antarctic soil.</title>
        <authorList>
            <person name="Sato K."/>
            <person name="Gomez-Fuentes C."/>
            <person name="Ahmad S.A."/>
            <person name="Zulkharnain A."/>
        </authorList>
    </citation>
    <scope>NUCLEOTIDE SEQUENCE</scope>
    <source>
        <strain evidence="3">N-3</strain>
    </source>
</reference>
<evidence type="ECO:0000313" key="3">
    <source>
        <dbReference type="EMBL" id="BDT58911.1"/>
    </source>
</evidence>
<dbReference type="EMBL" id="AP026966">
    <property type="protein sequence ID" value="BDT58911.1"/>
    <property type="molecule type" value="Genomic_DNA"/>
</dbReference>
<dbReference type="Pfam" id="PF00501">
    <property type="entry name" value="AMP-binding"/>
    <property type="match status" value="1"/>
</dbReference>
<dbReference type="PANTHER" id="PTHR43767">
    <property type="entry name" value="LONG-CHAIN-FATTY-ACID--COA LIGASE"/>
    <property type="match status" value="1"/>
</dbReference>
<dbReference type="InterPro" id="IPR000873">
    <property type="entry name" value="AMP-dep_synth/lig_dom"/>
</dbReference>
<dbReference type="Gene3D" id="3.30.300.30">
    <property type="match status" value="1"/>
</dbReference>
<evidence type="ECO:0000259" key="1">
    <source>
        <dbReference type="Pfam" id="PF00501"/>
    </source>
</evidence>
<protein>
    <recommendedName>
        <fullName evidence="5">4-coumarate--CoA ligase</fullName>
    </recommendedName>
</protein>
<evidence type="ECO:0008006" key="5">
    <source>
        <dbReference type="Google" id="ProtNLM"/>
    </source>
</evidence>
<dbReference type="Pfam" id="PF13193">
    <property type="entry name" value="AMP-binding_C"/>
    <property type="match status" value="1"/>
</dbReference>
<evidence type="ECO:0000259" key="2">
    <source>
        <dbReference type="Pfam" id="PF13193"/>
    </source>
</evidence>
<accession>A0ABN6T9L0</accession>
<feature type="domain" description="AMP-binding enzyme C-terminal" evidence="2">
    <location>
        <begin position="345"/>
        <end position="425"/>
    </location>
</feature>
<organism evidence="3 4">
    <name type="scientific">Massilia varians</name>
    <dbReference type="NCBI Taxonomy" id="457921"/>
    <lineage>
        <taxon>Bacteria</taxon>
        <taxon>Pseudomonadati</taxon>
        <taxon>Pseudomonadota</taxon>
        <taxon>Betaproteobacteria</taxon>
        <taxon>Burkholderiales</taxon>
        <taxon>Oxalobacteraceae</taxon>
        <taxon>Telluria group</taxon>
        <taxon>Massilia</taxon>
    </lineage>
</organism>
<keyword evidence="4" id="KW-1185">Reference proteome</keyword>